<name>A0ABX0ZF13_9ACTN</name>
<dbReference type="Proteomes" id="UP000783871">
    <property type="component" value="Unassembled WGS sequence"/>
</dbReference>
<dbReference type="EMBL" id="JAATEO010000058">
    <property type="protein sequence ID" value="NJP35782.1"/>
    <property type="molecule type" value="Genomic_DNA"/>
</dbReference>
<evidence type="ECO:0000313" key="1">
    <source>
        <dbReference type="EMBL" id="NJP35782.1"/>
    </source>
</evidence>
<organism evidence="1 2">
    <name type="scientific">Micromonospora thermarum</name>
    <dbReference type="NCBI Taxonomy" id="2720024"/>
    <lineage>
        <taxon>Bacteria</taxon>
        <taxon>Bacillati</taxon>
        <taxon>Actinomycetota</taxon>
        <taxon>Actinomycetes</taxon>
        <taxon>Micromonosporales</taxon>
        <taxon>Micromonosporaceae</taxon>
        <taxon>Micromonospora</taxon>
    </lineage>
</organism>
<comment type="caution">
    <text evidence="1">The sequence shown here is derived from an EMBL/GenBank/DDBJ whole genome shotgun (WGS) entry which is preliminary data.</text>
</comment>
<gene>
    <name evidence="1" type="ORF">HCJ94_28430</name>
</gene>
<keyword evidence="2" id="KW-1185">Reference proteome</keyword>
<evidence type="ECO:0000313" key="2">
    <source>
        <dbReference type="Proteomes" id="UP000783871"/>
    </source>
</evidence>
<reference evidence="1 2" key="1">
    <citation type="submission" date="2020-03" db="EMBL/GenBank/DDBJ databases">
        <title>WGS of actinomycetes isolated from Thailand.</title>
        <authorList>
            <person name="Thawai C."/>
        </authorList>
    </citation>
    <scope>NUCLEOTIDE SEQUENCE [LARGE SCALE GENOMIC DNA]</scope>
    <source>
        <strain evidence="1 2">HSS6-12</strain>
    </source>
</reference>
<protein>
    <submittedName>
        <fullName evidence="1">Uncharacterized protein</fullName>
    </submittedName>
</protein>
<sequence length="112" mass="11854">MPDTRVERVDDPLPSVDVVWRSRATITPGDGLIRRSYARDGDRYLLQFRCTGPGELLIVIDGARYAGPMTSGCGGPVTTATEVTGVGGPVQISLSTVNDQPVRVAAQLVALS</sequence>
<proteinExistence type="predicted"/>
<accession>A0ABX0ZF13</accession>
<dbReference type="RefSeq" id="WP_168004093.1">
    <property type="nucleotide sequence ID" value="NZ_JAATEO010000058.1"/>
</dbReference>